<accession>M9R9W7</accession>
<dbReference type="Proteomes" id="UP000005307">
    <property type="component" value="Chromosome"/>
</dbReference>
<dbReference type="STRING" id="391626.OAN307_c30690"/>
<keyword evidence="3" id="KW-1185">Reference proteome</keyword>
<evidence type="ECO:0000313" key="2">
    <source>
        <dbReference type="EMBL" id="AGI68608.1"/>
    </source>
</evidence>
<protein>
    <submittedName>
        <fullName evidence="2">Uncharacterized protein</fullName>
    </submittedName>
</protein>
<gene>
    <name evidence="2" type="ORF">OAN307_c30690</name>
</gene>
<proteinExistence type="predicted"/>
<name>M9R9W7_9RHOB</name>
<reference evidence="2 3" key="1">
    <citation type="journal article" date="2013" name="PLoS ONE">
        <title>Poles Apart: Arctic and Antarctic Octadecabacter strains Share High Genome Plasticity and a New Type of Xanthorhodopsin.</title>
        <authorList>
            <person name="Vollmers J."/>
            <person name="Voget S."/>
            <person name="Dietrich S."/>
            <person name="Gollnow K."/>
            <person name="Smits M."/>
            <person name="Meyer K."/>
            <person name="Brinkhoff T."/>
            <person name="Simon M."/>
            <person name="Daniel R."/>
        </authorList>
    </citation>
    <scope>NUCLEOTIDE SEQUENCE [LARGE SCALE GENOMIC DNA]</scope>
    <source>
        <strain evidence="2 3">307</strain>
    </source>
</reference>
<feature type="chain" id="PRO_5004102033" evidence="1">
    <location>
        <begin position="21"/>
        <end position="182"/>
    </location>
</feature>
<dbReference type="HOGENOM" id="CLU_1480601_0_0_5"/>
<evidence type="ECO:0000313" key="3">
    <source>
        <dbReference type="Proteomes" id="UP000005307"/>
    </source>
</evidence>
<dbReference type="KEGG" id="oat:OAN307_c30690"/>
<dbReference type="AlphaFoldDB" id="M9R9W7"/>
<keyword evidence="1" id="KW-0732">Signal</keyword>
<sequence>MKLCTITTSLCLALASPVIAEDTPRAGQLAMELVAVDQVIMERSAKVLEYASGAAELQVMLDGNNAICSGTERGEAFDVALLGVIQGLVDIDWVGVAQIRQNLLNSVETKPEIRAAAVLCSKGEVITARQNIAAMSWELARRANVIASSLTDYRTKLEQDMVAASYNRKLVTARMGGISWRC</sequence>
<organism evidence="2 3">
    <name type="scientific">Octadecabacter antarcticus 307</name>
    <dbReference type="NCBI Taxonomy" id="391626"/>
    <lineage>
        <taxon>Bacteria</taxon>
        <taxon>Pseudomonadati</taxon>
        <taxon>Pseudomonadota</taxon>
        <taxon>Alphaproteobacteria</taxon>
        <taxon>Rhodobacterales</taxon>
        <taxon>Roseobacteraceae</taxon>
        <taxon>Octadecabacter</taxon>
    </lineage>
</organism>
<feature type="signal peptide" evidence="1">
    <location>
        <begin position="1"/>
        <end position="20"/>
    </location>
</feature>
<evidence type="ECO:0000256" key="1">
    <source>
        <dbReference type="SAM" id="SignalP"/>
    </source>
</evidence>
<dbReference type="EMBL" id="CP003740">
    <property type="protein sequence ID" value="AGI68608.1"/>
    <property type="molecule type" value="Genomic_DNA"/>
</dbReference>